<comment type="caution">
    <text evidence="10">The sequence shown here is derived from an EMBL/GenBank/DDBJ whole genome shotgun (WGS) entry which is preliminary data.</text>
</comment>
<organism evidence="10 11">
    <name type="scientific">Aquincola agrisoli</name>
    <dbReference type="NCBI Taxonomy" id="3119538"/>
    <lineage>
        <taxon>Bacteria</taxon>
        <taxon>Pseudomonadati</taxon>
        <taxon>Pseudomonadota</taxon>
        <taxon>Betaproteobacteria</taxon>
        <taxon>Burkholderiales</taxon>
        <taxon>Sphaerotilaceae</taxon>
        <taxon>Aquincola</taxon>
    </lineage>
</organism>
<keyword evidence="4" id="KW-1003">Cell membrane</keyword>
<dbReference type="AlphaFoldDB" id="A0AAW9QGW9"/>
<dbReference type="InterPro" id="IPR002549">
    <property type="entry name" value="AI-2E-like"/>
</dbReference>
<evidence type="ECO:0000256" key="5">
    <source>
        <dbReference type="ARBA" id="ARBA00022692"/>
    </source>
</evidence>
<feature type="transmembrane region" description="Helical" evidence="9">
    <location>
        <begin position="316"/>
        <end position="339"/>
    </location>
</feature>
<feature type="transmembrane region" description="Helical" evidence="9">
    <location>
        <begin position="251"/>
        <end position="270"/>
    </location>
</feature>
<feature type="transmembrane region" description="Helical" evidence="9">
    <location>
        <begin position="18"/>
        <end position="35"/>
    </location>
</feature>
<evidence type="ECO:0000256" key="9">
    <source>
        <dbReference type="SAM" id="Phobius"/>
    </source>
</evidence>
<proteinExistence type="inferred from homology"/>
<keyword evidence="11" id="KW-1185">Reference proteome</keyword>
<comment type="similarity">
    <text evidence="2">Belongs to the autoinducer-2 exporter (AI-2E) (TC 2.A.86) family.</text>
</comment>
<evidence type="ECO:0000256" key="6">
    <source>
        <dbReference type="ARBA" id="ARBA00022989"/>
    </source>
</evidence>
<evidence type="ECO:0000256" key="4">
    <source>
        <dbReference type="ARBA" id="ARBA00022475"/>
    </source>
</evidence>
<dbReference type="Proteomes" id="UP001336250">
    <property type="component" value="Unassembled WGS sequence"/>
</dbReference>
<gene>
    <name evidence="10" type="ORF">V4F39_11975</name>
</gene>
<feature type="transmembrane region" description="Helical" evidence="9">
    <location>
        <begin position="41"/>
        <end position="61"/>
    </location>
</feature>
<dbReference type="PANTHER" id="PTHR21716:SF53">
    <property type="entry name" value="PERMEASE PERM-RELATED"/>
    <property type="match status" value="1"/>
</dbReference>
<reference evidence="10 11" key="1">
    <citation type="submission" date="2024-02" db="EMBL/GenBank/DDBJ databases">
        <title>Genome sequence of Aquincola sp. MAHUQ-54.</title>
        <authorList>
            <person name="Huq M.A."/>
        </authorList>
    </citation>
    <scope>NUCLEOTIDE SEQUENCE [LARGE SCALE GENOMIC DNA]</scope>
    <source>
        <strain evidence="10 11">MAHUQ-54</strain>
    </source>
</reference>
<feature type="transmembrane region" description="Helical" evidence="9">
    <location>
        <begin position="194"/>
        <end position="214"/>
    </location>
</feature>
<feature type="region of interest" description="Disordered" evidence="8">
    <location>
        <begin position="138"/>
        <end position="164"/>
    </location>
</feature>
<feature type="transmembrane region" description="Helical" evidence="9">
    <location>
        <begin position="351"/>
        <end position="377"/>
    </location>
</feature>
<dbReference type="RefSeq" id="WP_332289658.1">
    <property type="nucleotide sequence ID" value="NZ_JAZIBG010000028.1"/>
</dbReference>
<keyword evidence="7 9" id="KW-0472">Membrane</keyword>
<keyword evidence="5 9" id="KW-0812">Transmembrane</keyword>
<feature type="transmembrane region" description="Helical" evidence="9">
    <location>
        <begin position="68"/>
        <end position="89"/>
    </location>
</feature>
<keyword evidence="3" id="KW-0813">Transport</keyword>
<dbReference type="Pfam" id="PF01594">
    <property type="entry name" value="AI-2E_transport"/>
    <property type="match status" value="1"/>
</dbReference>
<feature type="transmembrane region" description="Helical" evidence="9">
    <location>
        <begin position="290"/>
        <end position="309"/>
    </location>
</feature>
<evidence type="ECO:0000256" key="1">
    <source>
        <dbReference type="ARBA" id="ARBA00004651"/>
    </source>
</evidence>
<evidence type="ECO:0000256" key="3">
    <source>
        <dbReference type="ARBA" id="ARBA00022448"/>
    </source>
</evidence>
<protein>
    <submittedName>
        <fullName evidence="10">AI-2E family transporter</fullName>
    </submittedName>
</protein>
<evidence type="ECO:0000313" key="10">
    <source>
        <dbReference type="EMBL" id="MEF7614629.1"/>
    </source>
</evidence>
<name>A0AAW9QGW9_9BURK</name>
<accession>A0AAW9QGW9</accession>
<evidence type="ECO:0000256" key="7">
    <source>
        <dbReference type="ARBA" id="ARBA00023136"/>
    </source>
</evidence>
<dbReference type="GO" id="GO:0005886">
    <property type="term" value="C:plasma membrane"/>
    <property type="evidence" value="ECO:0007669"/>
    <property type="project" value="UniProtKB-SubCell"/>
</dbReference>
<sequence>MKPVDPPWSALTERPRSSVAAATIATLAVIAVLWWGQRFMIPVVAGVLLAMLLLPAVGALARLLRSQAAAAALSLVLTLALLGAAVGAFGGQLLRMAERVPEMISLAAYRVAEMEPASNTLFSRARNALRELDRAANRAMGAAPPAANTAPRPTRTRPAPAAAASSAEAAASSPALSDRATAALQETAVSGSGVVLEFVADLVIIFFTAFFVLAGGRRLRLRVVDLWGHRPATRRRVEIGMLECAQQVRRYVVVLMITNVLTGVAIWIAFAAAGLPDAGSWGVTAGVLHMVPYLGMALMTGLAGAEAFLAHGTWTAMFGMAAFVVVLSTVLGMLVTAWLQGRAAKMNPAAVFIGLVFWGALWGVWGLFLGPVLVALLKTVAGHTRCGMRLAHLLKG</sequence>
<dbReference type="EMBL" id="JAZIBG010000028">
    <property type="protein sequence ID" value="MEF7614629.1"/>
    <property type="molecule type" value="Genomic_DNA"/>
</dbReference>
<evidence type="ECO:0000313" key="11">
    <source>
        <dbReference type="Proteomes" id="UP001336250"/>
    </source>
</evidence>
<comment type="subcellular location">
    <subcellularLocation>
        <location evidence="1">Cell membrane</location>
        <topology evidence="1">Multi-pass membrane protein</topology>
    </subcellularLocation>
</comment>
<keyword evidence="6 9" id="KW-1133">Transmembrane helix</keyword>
<dbReference type="PANTHER" id="PTHR21716">
    <property type="entry name" value="TRANSMEMBRANE PROTEIN"/>
    <property type="match status" value="1"/>
</dbReference>
<evidence type="ECO:0000256" key="2">
    <source>
        <dbReference type="ARBA" id="ARBA00009773"/>
    </source>
</evidence>
<evidence type="ECO:0000256" key="8">
    <source>
        <dbReference type="SAM" id="MobiDB-lite"/>
    </source>
</evidence>